<keyword evidence="3" id="KW-0256">Endoplasmic reticulum</keyword>
<dbReference type="InterPro" id="IPR001623">
    <property type="entry name" value="DnaJ_domain"/>
</dbReference>
<dbReference type="EMBL" id="JALLPJ020000933">
    <property type="protein sequence ID" value="KAL3779439.1"/>
    <property type="molecule type" value="Genomic_DNA"/>
</dbReference>
<reference evidence="7 8" key="1">
    <citation type="submission" date="2024-10" db="EMBL/GenBank/DDBJ databases">
        <title>Updated reference genomes for cyclostephanoid diatoms.</title>
        <authorList>
            <person name="Roberts W.R."/>
            <person name="Alverson A.J."/>
        </authorList>
    </citation>
    <scope>NUCLEOTIDE SEQUENCE [LARGE SCALE GENOMIC DNA]</scope>
    <source>
        <strain evidence="7 8">AJA010-31</strain>
    </source>
</reference>
<organism evidence="7 8">
    <name type="scientific">Cyclotella atomus</name>
    <dbReference type="NCBI Taxonomy" id="382360"/>
    <lineage>
        <taxon>Eukaryota</taxon>
        <taxon>Sar</taxon>
        <taxon>Stramenopiles</taxon>
        <taxon>Ochrophyta</taxon>
        <taxon>Bacillariophyta</taxon>
        <taxon>Coscinodiscophyceae</taxon>
        <taxon>Thalassiosirophycidae</taxon>
        <taxon>Stephanodiscales</taxon>
        <taxon>Stephanodiscaceae</taxon>
        <taxon>Cyclotella</taxon>
    </lineage>
</organism>
<feature type="compositionally biased region" description="Polar residues" evidence="5">
    <location>
        <begin position="252"/>
        <end position="263"/>
    </location>
</feature>
<feature type="compositionally biased region" description="Polar residues" evidence="5">
    <location>
        <begin position="482"/>
        <end position="491"/>
    </location>
</feature>
<feature type="region of interest" description="Disordered" evidence="5">
    <location>
        <begin position="163"/>
        <end position="197"/>
    </location>
</feature>
<proteinExistence type="predicted"/>
<dbReference type="PROSITE" id="PS50076">
    <property type="entry name" value="DNAJ_2"/>
    <property type="match status" value="1"/>
</dbReference>
<evidence type="ECO:0000256" key="5">
    <source>
        <dbReference type="SAM" id="MobiDB-lite"/>
    </source>
</evidence>
<evidence type="ECO:0000259" key="6">
    <source>
        <dbReference type="PROSITE" id="PS50076"/>
    </source>
</evidence>
<dbReference type="GO" id="GO:0005783">
    <property type="term" value="C:endoplasmic reticulum"/>
    <property type="evidence" value="ECO:0007669"/>
    <property type="project" value="UniProtKB-SubCell"/>
</dbReference>
<dbReference type="Gene3D" id="1.10.287.110">
    <property type="entry name" value="DnaJ domain"/>
    <property type="match status" value="1"/>
</dbReference>
<dbReference type="PANTHER" id="PTHR44140">
    <property type="entry name" value="LD25575P"/>
    <property type="match status" value="1"/>
</dbReference>
<dbReference type="CDD" id="cd06257">
    <property type="entry name" value="DnaJ"/>
    <property type="match status" value="1"/>
</dbReference>
<feature type="region of interest" description="Disordered" evidence="5">
    <location>
        <begin position="756"/>
        <end position="791"/>
    </location>
</feature>
<feature type="region of interest" description="Disordered" evidence="5">
    <location>
        <begin position="80"/>
        <end position="106"/>
    </location>
</feature>
<dbReference type="Pfam" id="PF00226">
    <property type="entry name" value="DnaJ"/>
    <property type="match status" value="1"/>
</dbReference>
<dbReference type="AlphaFoldDB" id="A0ABD3NU60"/>
<dbReference type="InterPro" id="IPR051727">
    <property type="entry name" value="DnaJ_C3_Co-chaperones"/>
</dbReference>
<gene>
    <name evidence="7" type="ORF">ACHAWO_000165</name>
</gene>
<dbReference type="SMART" id="SM00271">
    <property type="entry name" value="DnaJ"/>
    <property type="match status" value="1"/>
</dbReference>
<comment type="subcellular location">
    <subcellularLocation>
        <location evidence="1">Endoplasmic reticulum</location>
    </subcellularLocation>
</comment>
<sequence>MEKRNQKAPKRIPNCRFGSKCRNIDKGCKFIHPPVIVKAPPPVDLPPKTTKAAPKRPKAEIPCRYGMHCSDAKCPYFHHPSSTASAPSSPKKEPSSPVRKPKKNCRYGPACKNKKCGFVHPSVPAAAAPAGGCEESVASLQNSESYSTPTPLTGFTASKFPIPSSEIKNTSPPVHSPLFAKGSTNSTPLSKVMSQHHSPLQEVLSSLSPEDDWLKEVLGSESNKKMQYDKSSQPPLGDFTAMKGMTPRGKTVSETSPTASMETEASPPEDIIDPYDKVVLLSQRELEHYTKAALDLQTESSKVKSNFLSLLEMCHVYQKNVQSTLEEATHNEDSEDIDEENLMLVLELNELLCGAIKMAEEVNRVRVEKALEEARGKNIVQTRVEAPKANGRARMAPSNDGKKAQGAPTRSERPTPAADVAFTKAKNDAKKAQPKANNEPKKAEKAQQSNGTAADGTKASVAQPKQSADNPKAKKEKAQPNKIDSSNSKVSFQEPAKEPDPIDTTPKVDPIAAAKEEKDRIARLVQEAREQAAAAKAKKKSKKSHKFDKWLHEQEAAKENREKFWGEKIAKEIDYIDLTQKILVAEFVRQSKEKVMGLTSDRVLSDPHASAKIDTESREAYDTIFRDVKVRVVVAGSETKDLNGRTGTIRYWDRDKEKFCVGLNTKKSTGSTEIFLTPDVLDAVASAPSRSNKAEKQLVTSYDVGISELMVYGGVALGLNFTLTKGHINTLGAAESIKTGLKAFCRLREEEERRKKLEEERRKLEREQEKAREEEDRKRRAAKKAAEEAAWNRRREEMRREKERFERAKRKFRGSGGFRGFNNFDFDAEDDEGCDCPKCQFQRMFMGGSSGFSGFRRSSSGGFVFTIGGIPIFGMGGDSDDEDYFDDFDERMEEELLQEKMEENRKQAEILGVDPETDERTIKVAYRKLALTYHPDKWKSDSEHGMSKSDAENKFKMIQSAYDHLMSNFDEEDDEDSGW</sequence>
<dbReference type="InterPro" id="IPR036869">
    <property type="entry name" value="J_dom_sf"/>
</dbReference>
<dbReference type="Proteomes" id="UP001530400">
    <property type="component" value="Unassembled WGS sequence"/>
</dbReference>
<dbReference type="SUPFAM" id="SSF46565">
    <property type="entry name" value="Chaperone J-domain"/>
    <property type="match status" value="1"/>
</dbReference>
<dbReference type="PRINTS" id="PR00625">
    <property type="entry name" value="JDOMAIN"/>
</dbReference>
<feature type="domain" description="J" evidence="6">
    <location>
        <begin position="906"/>
        <end position="978"/>
    </location>
</feature>
<dbReference type="Gene3D" id="4.10.1000.30">
    <property type="match status" value="2"/>
</dbReference>
<feature type="region of interest" description="Disordered" evidence="5">
    <location>
        <begin position="224"/>
        <end position="271"/>
    </location>
</feature>
<evidence type="ECO:0000256" key="1">
    <source>
        <dbReference type="ARBA" id="ARBA00004240"/>
    </source>
</evidence>
<name>A0ABD3NU60_9STRA</name>
<evidence type="ECO:0000256" key="2">
    <source>
        <dbReference type="ARBA" id="ARBA00022729"/>
    </source>
</evidence>
<evidence type="ECO:0000313" key="7">
    <source>
        <dbReference type="EMBL" id="KAL3779439.1"/>
    </source>
</evidence>
<keyword evidence="2" id="KW-0732">Signal</keyword>
<feature type="compositionally biased region" description="Low complexity" evidence="5">
    <location>
        <begin position="80"/>
        <end position="89"/>
    </location>
</feature>
<evidence type="ECO:0000256" key="3">
    <source>
        <dbReference type="ARBA" id="ARBA00022824"/>
    </source>
</evidence>
<feature type="coiled-coil region" evidence="4">
    <location>
        <begin position="511"/>
        <end position="545"/>
    </location>
</feature>
<keyword evidence="4" id="KW-0175">Coiled coil</keyword>
<feature type="region of interest" description="Disordered" evidence="5">
    <location>
        <begin position="382"/>
        <end position="507"/>
    </location>
</feature>
<evidence type="ECO:0000313" key="8">
    <source>
        <dbReference type="Proteomes" id="UP001530400"/>
    </source>
</evidence>
<accession>A0ABD3NU60</accession>
<keyword evidence="8" id="KW-1185">Reference proteome</keyword>
<comment type="caution">
    <text evidence="7">The sequence shown here is derived from an EMBL/GenBank/DDBJ whole genome shotgun (WGS) entry which is preliminary data.</text>
</comment>
<evidence type="ECO:0000256" key="4">
    <source>
        <dbReference type="SAM" id="Coils"/>
    </source>
</evidence>
<protein>
    <recommendedName>
        <fullName evidence="6">J domain-containing protein</fullName>
    </recommendedName>
</protein>
<feature type="compositionally biased region" description="Polar residues" evidence="5">
    <location>
        <begin position="182"/>
        <end position="197"/>
    </location>
</feature>
<dbReference type="PANTHER" id="PTHR44140:SF2">
    <property type="entry name" value="LD25575P"/>
    <property type="match status" value="1"/>
</dbReference>